<gene>
    <name evidence="1" type="ORF">HNQ66_002029</name>
</gene>
<reference evidence="1 2" key="1">
    <citation type="submission" date="2020-08" db="EMBL/GenBank/DDBJ databases">
        <title>Genomic Encyclopedia of Type Strains, Phase IV (KMG-IV): sequencing the most valuable type-strain genomes for metagenomic binning, comparative biology and taxonomic classification.</title>
        <authorList>
            <person name="Goeker M."/>
        </authorList>
    </citation>
    <scope>NUCLEOTIDE SEQUENCE [LARGE SCALE GENOMIC DNA]</scope>
    <source>
        <strain evidence="1 2">DSM 21319</strain>
    </source>
</reference>
<dbReference type="RefSeq" id="WP_184143703.1">
    <property type="nucleotide sequence ID" value="NZ_JACHIK010000005.1"/>
</dbReference>
<dbReference type="Pfam" id="PF10117">
    <property type="entry name" value="McrBC"/>
    <property type="match status" value="1"/>
</dbReference>
<organism evidence="1 2">
    <name type="scientific">Shinella fusca</name>
    <dbReference type="NCBI Taxonomy" id="544480"/>
    <lineage>
        <taxon>Bacteria</taxon>
        <taxon>Pseudomonadati</taxon>
        <taxon>Pseudomonadota</taxon>
        <taxon>Alphaproteobacteria</taxon>
        <taxon>Hyphomicrobiales</taxon>
        <taxon>Rhizobiaceae</taxon>
        <taxon>Shinella</taxon>
    </lineage>
</organism>
<dbReference type="EMBL" id="JACHIK010000005">
    <property type="protein sequence ID" value="MBB5042633.1"/>
    <property type="molecule type" value="Genomic_DNA"/>
</dbReference>
<proteinExistence type="predicted"/>
<keyword evidence="1" id="KW-0540">Nuclease</keyword>
<keyword evidence="2" id="KW-1185">Reference proteome</keyword>
<keyword evidence="1" id="KW-0378">Hydrolase</keyword>
<dbReference type="PANTHER" id="PTHR38733:SF1">
    <property type="entry name" value="TYPE IV METHYL-DIRECTED RESTRICTION ENZYME ECOKMCRBC"/>
    <property type="match status" value="1"/>
</dbReference>
<dbReference type="AlphaFoldDB" id="A0A7W8DUD2"/>
<protein>
    <submittedName>
        <fullName evidence="1">5-methylcytosine-specific restriction endonuclease McrBC regulatory subunit McrC</fullName>
    </submittedName>
</protein>
<dbReference type="InterPro" id="IPR019292">
    <property type="entry name" value="McrC"/>
</dbReference>
<dbReference type="Proteomes" id="UP000535406">
    <property type="component" value="Unassembled WGS sequence"/>
</dbReference>
<accession>A0A7W8DUD2</accession>
<dbReference type="PANTHER" id="PTHR38733">
    <property type="entry name" value="PROTEIN MCRC"/>
    <property type="match status" value="1"/>
</dbReference>
<dbReference type="GO" id="GO:0004519">
    <property type="term" value="F:endonuclease activity"/>
    <property type="evidence" value="ECO:0007669"/>
    <property type="project" value="UniProtKB-KW"/>
</dbReference>
<evidence type="ECO:0000313" key="1">
    <source>
        <dbReference type="EMBL" id="MBB5042633.1"/>
    </source>
</evidence>
<sequence length="428" mass="47227">MALTINVLEHRLIELPERFDNIRTKRRLLRAGQSELGAALRLERERLTSLGLVGLVSTPKVQVQILPKIYSSDDSAIASGLQFLQAAFPLALARRVGVKEALVARSGTNLLDVVLSFFLQKMAGLLEWEFPREYFEVDERRDCISGRVDLNSFARQPPGTMRGVMVRHAPLQADNLTARLCRAVVEEAGARSSDAKIIWQTRQLLLSLGAVKAVSLTPELVEKVRNGTRTGGLEWLFAFADLLVERTNSNPWEGGSSLGVGVLFRLEHLFEEAVRAALARGMKRTAGGSVEKASLGHLLHLGGAGFLKLKPDLKVKCHGNVLVGDVKWKLLKGQLPSETDVYQLLAYARALEASKCFLVYPSPSRNKDAVHFTEYTAFGEAMRVGVFQVDPLQLLQTDMLRRQVAEDVFATAVAEFCDLKSHSAAANR</sequence>
<name>A0A7W8DUD2_9HYPH</name>
<comment type="caution">
    <text evidence="1">The sequence shown here is derived from an EMBL/GenBank/DDBJ whole genome shotgun (WGS) entry which is preliminary data.</text>
</comment>
<evidence type="ECO:0000313" key="2">
    <source>
        <dbReference type="Proteomes" id="UP000535406"/>
    </source>
</evidence>
<keyword evidence="1" id="KW-0255">Endonuclease</keyword>